<keyword evidence="6" id="KW-0564">Palmitate</keyword>
<evidence type="ECO:0000256" key="7">
    <source>
        <dbReference type="ARBA" id="ARBA00023288"/>
    </source>
</evidence>
<proteinExistence type="inferred from homology"/>
<dbReference type="AlphaFoldDB" id="A0A4S8WGH4"/>
<organism evidence="13 14">
    <name type="scientific">Aureobasidium pullulans</name>
    <name type="common">Black yeast</name>
    <name type="synonym">Pullularia pullulans</name>
    <dbReference type="NCBI Taxonomy" id="5580"/>
    <lineage>
        <taxon>Eukaryota</taxon>
        <taxon>Fungi</taxon>
        <taxon>Dikarya</taxon>
        <taxon>Ascomycota</taxon>
        <taxon>Pezizomycotina</taxon>
        <taxon>Dothideomycetes</taxon>
        <taxon>Dothideomycetidae</taxon>
        <taxon>Dothideales</taxon>
        <taxon>Saccotheciaceae</taxon>
        <taxon>Aureobasidium</taxon>
    </lineage>
</organism>
<evidence type="ECO:0000259" key="12">
    <source>
        <dbReference type="Pfam" id="PF01529"/>
    </source>
</evidence>
<evidence type="ECO:0000256" key="6">
    <source>
        <dbReference type="ARBA" id="ARBA00023139"/>
    </source>
</evidence>
<feature type="compositionally biased region" description="Polar residues" evidence="11">
    <location>
        <begin position="344"/>
        <end position="355"/>
    </location>
</feature>
<gene>
    <name evidence="13" type="ORF">D6D24_00248</name>
</gene>
<dbReference type="InterPro" id="IPR001594">
    <property type="entry name" value="Palmitoyltrfase_DHHC"/>
</dbReference>
<dbReference type="GO" id="GO:0016020">
    <property type="term" value="C:membrane"/>
    <property type="evidence" value="ECO:0007669"/>
    <property type="project" value="UniProtKB-SubCell"/>
</dbReference>
<feature type="transmembrane region" description="Helical" evidence="10">
    <location>
        <begin position="201"/>
        <end position="220"/>
    </location>
</feature>
<comment type="domain">
    <text evidence="10">The DHHC domain is required for palmitoyltransferase activity.</text>
</comment>
<reference evidence="13 14" key="1">
    <citation type="submission" date="2018-10" db="EMBL/GenBank/DDBJ databases">
        <title>Fifty Aureobasidium pullulans genomes reveal a recombining polyextremotolerant generalist.</title>
        <authorList>
            <person name="Gostincar C."/>
            <person name="Turk M."/>
            <person name="Zajc J."/>
            <person name="Gunde-Cimerman N."/>
        </authorList>
    </citation>
    <scope>NUCLEOTIDE SEQUENCE [LARGE SCALE GENOMIC DNA]</scope>
    <source>
        <strain evidence="13 14">EXF-11318</strain>
    </source>
</reference>
<comment type="caution">
    <text evidence="13">The sequence shown here is derived from an EMBL/GenBank/DDBJ whole genome shotgun (WGS) entry which is preliminary data.</text>
</comment>
<dbReference type="EMBL" id="QZAJ01000003">
    <property type="protein sequence ID" value="THW24027.1"/>
    <property type="molecule type" value="Genomic_DNA"/>
</dbReference>
<feature type="compositionally biased region" description="Acidic residues" evidence="11">
    <location>
        <begin position="555"/>
        <end position="566"/>
    </location>
</feature>
<evidence type="ECO:0000313" key="14">
    <source>
        <dbReference type="Proteomes" id="UP000308014"/>
    </source>
</evidence>
<keyword evidence="7" id="KW-0449">Lipoprotein</keyword>
<comment type="catalytic activity">
    <reaction evidence="9 10">
        <text>L-cysteinyl-[protein] + hexadecanoyl-CoA = S-hexadecanoyl-L-cysteinyl-[protein] + CoA</text>
        <dbReference type="Rhea" id="RHEA:36683"/>
        <dbReference type="Rhea" id="RHEA-COMP:10131"/>
        <dbReference type="Rhea" id="RHEA-COMP:11032"/>
        <dbReference type="ChEBI" id="CHEBI:29950"/>
        <dbReference type="ChEBI" id="CHEBI:57287"/>
        <dbReference type="ChEBI" id="CHEBI:57379"/>
        <dbReference type="ChEBI" id="CHEBI:74151"/>
        <dbReference type="EC" id="2.3.1.225"/>
    </reaction>
</comment>
<name>A0A4S8WGH4_AURPU</name>
<keyword evidence="5 10" id="KW-0472">Membrane</keyword>
<comment type="similarity">
    <text evidence="10">Belongs to the DHHC palmitoyltransferase family.</text>
</comment>
<dbReference type="GO" id="GO:0019706">
    <property type="term" value="F:protein-cysteine S-palmitoyltransferase activity"/>
    <property type="evidence" value="ECO:0007669"/>
    <property type="project" value="UniProtKB-EC"/>
</dbReference>
<dbReference type="Proteomes" id="UP000308014">
    <property type="component" value="Unassembled WGS sequence"/>
</dbReference>
<keyword evidence="4 10" id="KW-1133">Transmembrane helix</keyword>
<feature type="domain" description="Palmitoyltransferase DHHC" evidence="12">
    <location>
        <begin position="154"/>
        <end position="280"/>
    </location>
</feature>
<feature type="non-terminal residue" evidence="13">
    <location>
        <position position="1"/>
    </location>
</feature>
<evidence type="ECO:0000256" key="10">
    <source>
        <dbReference type="RuleBase" id="RU079119"/>
    </source>
</evidence>
<feature type="region of interest" description="Disordered" evidence="11">
    <location>
        <begin position="328"/>
        <end position="358"/>
    </location>
</feature>
<dbReference type="InterPro" id="IPR039859">
    <property type="entry name" value="PFA4/ZDH16/20/ERF2-like"/>
</dbReference>
<evidence type="ECO:0000256" key="11">
    <source>
        <dbReference type="SAM" id="MobiDB-lite"/>
    </source>
</evidence>
<keyword evidence="3 10" id="KW-0812">Transmembrane</keyword>
<feature type="transmembrane region" description="Helical" evidence="10">
    <location>
        <begin position="58"/>
        <end position="80"/>
    </location>
</feature>
<feature type="region of interest" description="Disordered" evidence="11">
    <location>
        <begin position="466"/>
        <end position="609"/>
    </location>
</feature>
<dbReference type="PANTHER" id="PTHR12246">
    <property type="entry name" value="PALMITOYLTRANSFERASE ZDHHC16"/>
    <property type="match status" value="1"/>
</dbReference>
<keyword evidence="2 10" id="KW-0808">Transferase</keyword>
<evidence type="ECO:0000313" key="13">
    <source>
        <dbReference type="EMBL" id="THW24027.1"/>
    </source>
</evidence>
<dbReference type="Pfam" id="PF01529">
    <property type="entry name" value="DHHC"/>
    <property type="match status" value="1"/>
</dbReference>
<feature type="compositionally biased region" description="Basic and acidic residues" evidence="11">
    <location>
        <begin position="600"/>
        <end position="609"/>
    </location>
</feature>
<evidence type="ECO:0000256" key="2">
    <source>
        <dbReference type="ARBA" id="ARBA00022679"/>
    </source>
</evidence>
<keyword evidence="8 10" id="KW-0012">Acyltransferase</keyword>
<evidence type="ECO:0000256" key="9">
    <source>
        <dbReference type="ARBA" id="ARBA00048048"/>
    </source>
</evidence>
<feature type="transmembrane region" description="Helical" evidence="10">
    <location>
        <begin position="240"/>
        <end position="263"/>
    </location>
</feature>
<feature type="transmembrane region" description="Helical" evidence="10">
    <location>
        <begin position="100"/>
        <end position="119"/>
    </location>
</feature>
<evidence type="ECO:0000256" key="3">
    <source>
        <dbReference type="ARBA" id="ARBA00022692"/>
    </source>
</evidence>
<sequence>QVKQDDHGHESSRYIFTNRRQRTELTSVKTCADISTMSSSSRDFSRRRKSYARRIERLCCGALTYFPLAFVYGLITWAAWVQISIGFWPNEGKWTGKGTSLIGVVLYSLAVSCYSIAVFKDPGSPTNSPAAGGYASLPTHESPTYTSLTAKSSGKPRYCKKCNSIKPDRTHHCSSCNRCVLKMDHHCPYLATCVGMYNYKAFLLFLSYTSLFCWLCFATATEFVWRDIFDETKIEEGLRIVNVILLAVLGGIIGLVLTGFTAWHIYLATTGKTTIESLEKTRYFSPPKKSMERQIHNHERHYMHDDPSDELPLGEQLKEIHANFVPGVTRPEEGEESRNPTPLPTQNSSFESPASDSLRRNYASLEADRERERYTEYLDEQDSDKLPHAFDLGWRRNLLDLFGRTPWLWFFPVCNTEGDGWRWEVSAHWIARRDEVARDRAVREENERRSWRDYQAQRAQWGAGALGAGRYFGGPPPAQQHQQHQQHQPQRTQHLQPTWTDEQEDEEEATYLTTTNGVARVPLAGRRSPSKAAQILGQYQQPGRGPPIRRKTDPDDIDDYDTSSDDEGSRPSSRPLPQTRDWNDIPDDFLTSATSKPKRDRSGNRTKGD</sequence>
<protein>
    <recommendedName>
        <fullName evidence="10">Palmitoyltransferase</fullName>
        <ecNumber evidence="10">2.3.1.225</ecNumber>
    </recommendedName>
</protein>
<dbReference type="EC" id="2.3.1.225" evidence="10"/>
<dbReference type="PROSITE" id="PS50216">
    <property type="entry name" value="DHHC"/>
    <property type="match status" value="1"/>
</dbReference>
<accession>A0A4S8WGH4</accession>
<evidence type="ECO:0000256" key="5">
    <source>
        <dbReference type="ARBA" id="ARBA00023136"/>
    </source>
</evidence>
<evidence type="ECO:0000256" key="8">
    <source>
        <dbReference type="ARBA" id="ARBA00023315"/>
    </source>
</evidence>
<evidence type="ECO:0000256" key="4">
    <source>
        <dbReference type="ARBA" id="ARBA00022989"/>
    </source>
</evidence>
<feature type="compositionally biased region" description="Low complexity" evidence="11">
    <location>
        <begin position="479"/>
        <end position="497"/>
    </location>
</feature>
<comment type="subcellular location">
    <subcellularLocation>
        <location evidence="1">Membrane</location>
        <topology evidence="1">Multi-pass membrane protein</topology>
    </subcellularLocation>
</comment>
<evidence type="ECO:0000256" key="1">
    <source>
        <dbReference type="ARBA" id="ARBA00004141"/>
    </source>
</evidence>